<dbReference type="GeneID" id="20805215"/>
<feature type="compositionally biased region" description="Basic and acidic residues" evidence="1">
    <location>
        <begin position="57"/>
        <end position="66"/>
    </location>
</feature>
<protein>
    <submittedName>
        <fullName evidence="2">Uncharacterized protein</fullName>
    </submittedName>
</protein>
<dbReference type="AlphaFoldDB" id="W4H1N5"/>
<proteinExistence type="predicted"/>
<evidence type="ECO:0000256" key="1">
    <source>
        <dbReference type="SAM" id="MobiDB-lite"/>
    </source>
</evidence>
<evidence type="ECO:0000313" key="2">
    <source>
        <dbReference type="EMBL" id="ETV85496.1"/>
    </source>
</evidence>
<feature type="region of interest" description="Disordered" evidence="1">
    <location>
        <begin position="1"/>
        <end position="22"/>
    </location>
</feature>
<organism evidence="2">
    <name type="scientific">Aphanomyces astaci</name>
    <name type="common">Crayfish plague agent</name>
    <dbReference type="NCBI Taxonomy" id="112090"/>
    <lineage>
        <taxon>Eukaryota</taxon>
        <taxon>Sar</taxon>
        <taxon>Stramenopiles</taxon>
        <taxon>Oomycota</taxon>
        <taxon>Saprolegniomycetes</taxon>
        <taxon>Saprolegniales</taxon>
        <taxon>Verrucalvaceae</taxon>
        <taxon>Aphanomyces</taxon>
    </lineage>
</organism>
<dbReference type="EMBL" id="KI913118">
    <property type="protein sequence ID" value="ETV85496.1"/>
    <property type="molecule type" value="Genomic_DNA"/>
</dbReference>
<feature type="region of interest" description="Disordered" evidence="1">
    <location>
        <begin position="36"/>
        <end position="112"/>
    </location>
</feature>
<name>W4H1N5_APHAT</name>
<reference evidence="2" key="1">
    <citation type="submission" date="2013-12" db="EMBL/GenBank/DDBJ databases">
        <title>The Genome Sequence of Aphanomyces astaci APO3.</title>
        <authorList>
            <consortium name="The Broad Institute Genomics Platform"/>
            <person name="Russ C."/>
            <person name="Tyler B."/>
            <person name="van West P."/>
            <person name="Dieguez-Uribeondo J."/>
            <person name="Young S.K."/>
            <person name="Zeng Q."/>
            <person name="Gargeya S."/>
            <person name="Fitzgerald M."/>
            <person name="Abouelleil A."/>
            <person name="Alvarado L."/>
            <person name="Chapman S.B."/>
            <person name="Gainer-Dewar J."/>
            <person name="Goldberg J."/>
            <person name="Griggs A."/>
            <person name="Gujja S."/>
            <person name="Hansen M."/>
            <person name="Howarth C."/>
            <person name="Imamovic A."/>
            <person name="Ireland A."/>
            <person name="Larimer J."/>
            <person name="McCowan C."/>
            <person name="Murphy C."/>
            <person name="Pearson M."/>
            <person name="Poon T.W."/>
            <person name="Priest M."/>
            <person name="Roberts A."/>
            <person name="Saif S."/>
            <person name="Shea T."/>
            <person name="Sykes S."/>
            <person name="Wortman J."/>
            <person name="Nusbaum C."/>
            <person name="Birren B."/>
        </authorList>
    </citation>
    <scope>NUCLEOTIDE SEQUENCE [LARGE SCALE GENOMIC DNA]</scope>
    <source>
        <strain evidence="2">APO3</strain>
    </source>
</reference>
<accession>W4H1N5</accession>
<feature type="compositionally biased region" description="Polar residues" evidence="1">
    <location>
        <begin position="9"/>
        <end position="18"/>
    </location>
</feature>
<dbReference type="RefSeq" id="XP_009825514.1">
    <property type="nucleotide sequence ID" value="XM_009827212.1"/>
</dbReference>
<gene>
    <name evidence="2" type="ORF">H257_03219</name>
</gene>
<sequence>MASKMANVDASNTTSRLSSKAVVDGGCCHADEYGTHVAENEGGDGISLPGTAFEGVDDGRQDDLHRGSSCADGKQVGPDRVGAEVDADGSGSASWNVRGRGGSMDSSNTQLK</sequence>
<dbReference type="VEuPathDB" id="FungiDB:H257_03219"/>